<gene>
    <name evidence="1" type="ORF">O1611_g8509</name>
</gene>
<sequence length="278" mass="31287">MKSQRAVDEYDDTEPLSPPYNASIMDAQVAAKVKPKRRTLFGVLEGWWDLAKAVNIMHYGKEYVFWMSQTRFYVHASTRKRAGALSLPPALGLIVGADSAEVTVLPGLDVDDDSVEPELQRHENQIPSANPPYSFSDAAGFSLNRNLHVLRARERVFILKYLAHDSDGDLWARELPLGYERSVAWLVTGTLDIFHPGLERVSARGHAHALEVIWPGIEVWAVRRHDPKERHVTVNRRCIRGETCRRRRVGETVVHVVPPVLHDCVEAEGACCRPQSDG</sequence>
<dbReference type="EMBL" id="JAPUUL010002549">
    <property type="protein sequence ID" value="KAJ8125131.1"/>
    <property type="molecule type" value="Genomic_DNA"/>
</dbReference>
<comment type="caution">
    <text evidence="1">The sequence shown here is derived from an EMBL/GenBank/DDBJ whole genome shotgun (WGS) entry which is preliminary data.</text>
</comment>
<reference evidence="1" key="1">
    <citation type="submission" date="2022-12" db="EMBL/GenBank/DDBJ databases">
        <title>Genome Sequence of Lasiodiplodia mahajangana.</title>
        <authorList>
            <person name="Buettner E."/>
        </authorList>
    </citation>
    <scope>NUCLEOTIDE SEQUENCE</scope>
    <source>
        <strain evidence="1">VT137</strain>
    </source>
</reference>
<accession>A0ACC2JCL9</accession>
<dbReference type="Proteomes" id="UP001153332">
    <property type="component" value="Unassembled WGS sequence"/>
</dbReference>
<name>A0ACC2JCL9_9PEZI</name>
<evidence type="ECO:0000313" key="1">
    <source>
        <dbReference type="EMBL" id="KAJ8125131.1"/>
    </source>
</evidence>
<proteinExistence type="predicted"/>
<protein>
    <submittedName>
        <fullName evidence="1">Uncharacterized protein</fullName>
    </submittedName>
</protein>
<organism evidence="1 2">
    <name type="scientific">Lasiodiplodia mahajangana</name>
    <dbReference type="NCBI Taxonomy" id="1108764"/>
    <lineage>
        <taxon>Eukaryota</taxon>
        <taxon>Fungi</taxon>
        <taxon>Dikarya</taxon>
        <taxon>Ascomycota</taxon>
        <taxon>Pezizomycotina</taxon>
        <taxon>Dothideomycetes</taxon>
        <taxon>Dothideomycetes incertae sedis</taxon>
        <taxon>Botryosphaeriales</taxon>
        <taxon>Botryosphaeriaceae</taxon>
        <taxon>Lasiodiplodia</taxon>
    </lineage>
</organism>
<evidence type="ECO:0000313" key="2">
    <source>
        <dbReference type="Proteomes" id="UP001153332"/>
    </source>
</evidence>
<keyword evidence="2" id="KW-1185">Reference proteome</keyword>